<dbReference type="FunFam" id="3.30.200.20:FF:000608">
    <property type="entry name" value="Serine/threonine kinase protein"/>
    <property type="match status" value="1"/>
</dbReference>
<dbReference type="InterPro" id="IPR000719">
    <property type="entry name" value="Prot_kinase_dom"/>
</dbReference>
<dbReference type="InterPro" id="IPR007834">
    <property type="entry name" value="DSS1_SEM1"/>
</dbReference>
<comment type="similarity">
    <text evidence="1">Belongs to the DSS1/SEM1 family.</text>
</comment>
<dbReference type="Gene3D" id="3.30.200.20">
    <property type="entry name" value="Phosphorylase Kinase, domain 1"/>
    <property type="match status" value="1"/>
</dbReference>
<keyword evidence="5" id="KW-1185">Reference proteome</keyword>
<dbReference type="PROSITE" id="PS50011">
    <property type="entry name" value="PROTEIN_KINASE_DOM"/>
    <property type="match status" value="1"/>
</dbReference>
<keyword evidence="2" id="KW-1133">Transmembrane helix</keyword>
<dbReference type="PROSITE" id="PS00108">
    <property type="entry name" value="PROTEIN_KINASE_ST"/>
    <property type="match status" value="1"/>
</dbReference>
<dbReference type="SMART" id="SM01385">
    <property type="entry name" value="DSS1_SEM1"/>
    <property type="match status" value="1"/>
</dbReference>
<feature type="transmembrane region" description="Helical" evidence="2">
    <location>
        <begin position="334"/>
        <end position="356"/>
    </location>
</feature>
<protein>
    <recommendedName>
        <fullName evidence="3">Protein kinase domain-containing protein</fullName>
    </recommendedName>
</protein>
<dbReference type="EMBL" id="JBBNAF010000009">
    <property type="protein sequence ID" value="KAK9113789.1"/>
    <property type="molecule type" value="Genomic_DNA"/>
</dbReference>
<dbReference type="GO" id="GO:0016020">
    <property type="term" value="C:membrane"/>
    <property type="evidence" value="ECO:0007669"/>
    <property type="project" value="TreeGrafter"/>
</dbReference>
<comment type="caution">
    <text evidence="4">The sequence shown here is derived from an EMBL/GenBank/DDBJ whole genome shotgun (WGS) entry which is preliminary data.</text>
</comment>
<dbReference type="InterPro" id="IPR008271">
    <property type="entry name" value="Ser/Thr_kinase_AS"/>
</dbReference>
<dbReference type="FunFam" id="1.10.510.10:FF:000530">
    <property type="entry name" value="probable receptor-like protein kinase At5g59700"/>
    <property type="match status" value="1"/>
</dbReference>
<dbReference type="GO" id="GO:0043248">
    <property type="term" value="P:proteasome assembly"/>
    <property type="evidence" value="ECO:0007669"/>
    <property type="project" value="InterPro"/>
</dbReference>
<reference evidence="4 5" key="1">
    <citation type="submission" date="2024-01" db="EMBL/GenBank/DDBJ databases">
        <title>Genome assemblies of Stephania.</title>
        <authorList>
            <person name="Yang L."/>
        </authorList>
    </citation>
    <scope>NUCLEOTIDE SEQUENCE [LARGE SCALE GENOMIC DNA]</scope>
    <source>
        <strain evidence="4">YNDBR</strain>
        <tissue evidence="4">Leaf</tissue>
    </source>
</reference>
<keyword evidence="2" id="KW-0812">Transmembrane</keyword>
<dbReference type="Pfam" id="PF00069">
    <property type="entry name" value="Pkinase"/>
    <property type="match status" value="1"/>
</dbReference>
<dbReference type="PANTHER" id="PTHR48055">
    <property type="entry name" value="LEUCINE-RICH REPEAT RECEPTOR PROTEIN KINASE EMS1"/>
    <property type="match status" value="1"/>
</dbReference>
<evidence type="ECO:0000256" key="1">
    <source>
        <dbReference type="ARBA" id="ARBA00034491"/>
    </source>
</evidence>
<name>A0AAP0IE19_9MAGN</name>
<dbReference type="Gene3D" id="1.10.510.10">
    <property type="entry name" value="Transferase(Phosphotransferase) domain 1"/>
    <property type="match status" value="1"/>
</dbReference>
<gene>
    <name evidence="4" type="ORF">Syun_020586</name>
</gene>
<dbReference type="InterPro" id="IPR051564">
    <property type="entry name" value="LRR_receptor-like_kinase"/>
</dbReference>
<dbReference type="InterPro" id="IPR043891">
    <property type="entry name" value="SPARK"/>
</dbReference>
<dbReference type="GO" id="GO:0004672">
    <property type="term" value="F:protein kinase activity"/>
    <property type="evidence" value="ECO:0007669"/>
    <property type="project" value="InterPro"/>
</dbReference>
<dbReference type="GO" id="GO:0005524">
    <property type="term" value="F:ATP binding"/>
    <property type="evidence" value="ECO:0007669"/>
    <property type="project" value="InterPro"/>
</dbReference>
<dbReference type="PANTHER" id="PTHR48055:SF9">
    <property type="entry name" value="PROTEIN KINASE DOMAIN-CONTAINING PROTEIN"/>
    <property type="match status" value="1"/>
</dbReference>
<dbReference type="SUPFAM" id="SSF56112">
    <property type="entry name" value="Protein kinase-like (PK-like)"/>
    <property type="match status" value="1"/>
</dbReference>
<organism evidence="4 5">
    <name type="scientific">Stephania yunnanensis</name>
    <dbReference type="NCBI Taxonomy" id="152371"/>
    <lineage>
        <taxon>Eukaryota</taxon>
        <taxon>Viridiplantae</taxon>
        <taxon>Streptophyta</taxon>
        <taxon>Embryophyta</taxon>
        <taxon>Tracheophyta</taxon>
        <taxon>Spermatophyta</taxon>
        <taxon>Magnoliopsida</taxon>
        <taxon>Ranunculales</taxon>
        <taxon>Menispermaceae</taxon>
        <taxon>Menispermoideae</taxon>
        <taxon>Cissampelideae</taxon>
        <taxon>Stephania</taxon>
    </lineage>
</organism>
<keyword evidence="2" id="KW-0472">Membrane</keyword>
<dbReference type="GO" id="GO:0006406">
    <property type="term" value="P:mRNA export from nucleus"/>
    <property type="evidence" value="ECO:0007669"/>
    <property type="project" value="InterPro"/>
</dbReference>
<dbReference type="Pfam" id="PF19160">
    <property type="entry name" value="SPARK"/>
    <property type="match status" value="1"/>
</dbReference>
<sequence>MLIARQLPPLRCSVNSLSSFSFAGRQEPLLLLQPVTSSFSANSRHLPSSPLSALNSPSAPPLLKYSISARDFFEMASSEPKTTTEDAKIDLFEDDDEFEEFEIGQEWDEKEEGKEATQQWEDDWDDDDDAVPHCSLNFESSFHEGRSSCNGGYWGGFLKKNCCETPFELYLSSLSEKTNRTGTIYVNATEQMSCLTSLKSYQGDALGCGFKKLTSGSGGCSDFSVADVVDKLGDELGRLDRDCKHLEPLGEVDQGCNACLKTWGRLALSINSNKEFAASETDVCRFAVLVSLLSRRITDDKWIRKFYECLGEQSDNVVEEETSTVRKHDIKKGLWILIGAIIGTAVIIAITACVLLKALRKSNLQPEPEEELQHEEPAGCHKIPIREIYSATDNLNAMNFIGQGMAGKVYKGVLPNGRQVAVKHINNDKHKETFVREVRSLSHVRHPNLVSLLGFCEEQKECFLVYELCHNGNLSEWLYDKDKVLSWNQRLEIAISSARGLSFLHSYPEGCIVHRDIKPTNILLGPSFRAKLSDFGLSKVMDLGQSYVSSEVRGTFGYVDPEYQKNHKVTSHGDVYSFGIVLLQILSGRKVINLDLHKPMPLDKMARSLVRGGNIAEFVDPKLNGEFSNEGFNIVLKLALSCTSYKQQRPTMEKVVRVLEKALGLSRTEKGFTSYTSSES</sequence>
<evidence type="ECO:0000313" key="5">
    <source>
        <dbReference type="Proteomes" id="UP001420932"/>
    </source>
</evidence>
<evidence type="ECO:0000259" key="3">
    <source>
        <dbReference type="PROSITE" id="PS50011"/>
    </source>
</evidence>
<accession>A0AAP0IE19</accession>
<feature type="domain" description="Protein kinase" evidence="3">
    <location>
        <begin position="395"/>
        <end position="663"/>
    </location>
</feature>
<dbReference type="SMART" id="SM00220">
    <property type="entry name" value="S_TKc"/>
    <property type="match status" value="1"/>
</dbReference>
<evidence type="ECO:0000256" key="2">
    <source>
        <dbReference type="SAM" id="Phobius"/>
    </source>
</evidence>
<dbReference type="InterPro" id="IPR011009">
    <property type="entry name" value="Kinase-like_dom_sf"/>
</dbReference>
<dbReference type="GO" id="GO:0008541">
    <property type="term" value="C:proteasome regulatory particle, lid subcomplex"/>
    <property type="evidence" value="ECO:0007669"/>
    <property type="project" value="InterPro"/>
</dbReference>
<dbReference type="Proteomes" id="UP001420932">
    <property type="component" value="Unassembled WGS sequence"/>
</dbReference>
<evidence type="ECO:0000313" key="4">
    <source>
        <dbReference type="EMBL" id="KAK9113789.1"/>
    </source>
</evidence>
<dbReference type="AlphaFoldDB" id="A0AAP0IE19"/>
<proteinExistence type="inferred from homology"/>